<dbReference type="EMBL" id="JACXVP010000006">
    <property type="protein sequence ID" value="KAG5599966.1"/>
    <property type="molecule type" value="Genomic_DNA"/>
</dbReference>
<gene>
    <name evidence="1" type="ORF">H5410_031336</name>
</gene>
<dbReference type="OrthoDB" id="1429956at2759"/>
<dbReference type="AlphaFoldDB" id="A0A9J5YM05"/>
<accession>A0A9J5YM05</accession>
<name>A0A9J5YM05_SOLCO</name>
<dbReference type="Proteomes" id="UP000824120">
    <property type="component" value="Chromosome 6"/>
</dbReference>
<keyword evidence="2" id="KW-1185">Reference proteome</keyword>
<protein>
    <submittedName>
        <fullName evidence="1">Uncharacterized protein</fullName>
    </submittedName>
</protein>
<evidence type="ECO:0000313" key="2">
    <source>
        <dbReference type="Proteomes" id="UP000824120"/>
    </source>
</evidence>
<sequence length="94" mass="11169">MCFACGILQRMPPCFKKSVLEDSIHKLITLGAILYFFTIDLINAIQFFRTMCTWESRHPPHRLVWLKSRRSIVVNVPYWMLPHVFDELGQDWNT</sequence>
<evidence type="ECO:0000313" key="1">
    <source>
        <dbReference type="EMBL" id="KAG5599966.1"/>
    </source>
</evidence>
<proteinExistence type="predicted"/>
<comment type="caution">
    <text evidence="1">The sequence shown here is derived from an EMBL/GenBank/DDBJ whole genome shotgun (WGS) entry which is preliminary data.</text>
</comment>
<organism evidence="1 2">
    <name type="scientific">Solanum commersonii</name>
    <name type="common">Commerson's wild potato</name>
    <name type="synonym">Commerson's nightshade</name>
    <dbReference type="NCBI Taxonomy" id="4109"/>
    <lineage>
        <taxon>Eukaryota</taxon>
        <taxon>Viridiplantae</taxon>
        <taxon>Streptophyta</taxon>
        <taxon>Embryophyta</taxon>
        <taxon>Tracheophyta</taxon>
        <taxon>Spermatophyta</taxon>
        <taxon>Magnoliopsida</taxon>
        <taxon>eudicotyledons</taxon>
        <taxon>Gunneridae</taxon>
        <taxon>Pentapetalae</taxon>
        <taxon>asterids</taxon>
        <taxon>lamiids</taxon>
        <taxon>Solanales</taxon>
        <taxon>Solanaceae</taxon>
        <taxon>Solanoideae</taxon>
        <taxon>Solaneae</taxon>
        <taxon>Solanum</taxon>
    </lineage>
</organism>
<reference evidence="1 2" key="1">
    <citation type="submission" date="2020-09" db="EMBL/GenBank/DDBJ databases">
        <title>De no assembly of potato wild relative species, Solanum commersonii.</title>
        <authorList>
            <person name="Cho K."/>
        </authorList>
    </citation>
    <scope>NUCLEOTIDE SEQUENCE [LARGE SCALE GENOMIC DNA]</scope>
    <source>
        <strain evidence="1">LZ3.2</strain>
        <tissue evidence="1">Leaf</tissue>
    </source>
</reference>